<evidence type="ECO:0000256" key="6">
    <source>
        <dbReference type="ARBA" id="ARBA00023075"/>
    </source>
</evidence>
<evidence type="ECO:0000313" key="9">
    <source>
        <dbReference type="Proteomes" id="UP000190135"/>
    </source>
</evidence>
<dbReference type="AlphaFoldDB" id="A0A1T4RNB9"/>
<evidence type="ECO:0000256" key="2">
    <source>
        <dbReference type="ARBA" id="ARBA00022723"/>
    </source>
</evidence>
<evidence type="ECO:0000259" key="7">
    <source>
        <dbReference type="PROSITE" id="PS51379"/>
    </source>
</evidence>
<name>A0A1T4RNB9_9HYPH</name>
<dbReference type="GO" id="GO:0003954">
    <property type="term" value="F:NADH dehydrogenase activity"/>
    <property type="evidence" value="ECO:0007669"/>
    <property type="project" value="TreeGrafter"/>
</dbReference>
<dbReference type="PROSITE" id="PS51379">
    <property type="entry name" value="4FE4S_FER_2"/>
    <property type="match status" value="2"/>
</dbReference>
<dbReference type="GO" id="GO:0051539">
    <property type="term" value="F:4 iron, 4 sulfur cluster binding"/>
    <property type="evidence" value="ECO:0007669"/>
    <property type="project" value="UniProtKB-KW"/>
</dbReference>
<dbReference type="Proteomes" id="UP000190135">
    <property type="component" value="Unassembled WGS sequence"/>
</dbReference>
<proteinExistence type="predicted"/>
<keyword evidence="4" id="KW-0408">Iron</keyword>
<dbReference type="InterPro" id="IPR017900">
    <property type="entry name" value="4Fe4S_Fe_S_CS"/>
</dbReference>
<feature type="domain" description="4Fe-4S ferredoxin-type" evidence="7">
    <location>
        <begin position="31"/>
        <end position="60"/>
    </location>
</feature>
<dbReference type="PROSITE" id="PS00198">
    <property type="entry name" value="4FE4S_FER_1"/>
    <property type="match status" value="1"/>
</dbReference>
<evidence type="ECO:0000256" key="5">
    <source>
        <dbReference type="ARBA" id="ARBA00023014"/>
    </source>
</evidence>
<dbReference type="GO" id="GO:0046872">
    <property type="term" value="F:metal ion binding"/>
    <property type="evidence" value="ECO:0007669"/>
    <property type="project" value="UniProtKB-KW"/>
</dbReference>
<reference evidence="8 9" key="1">
    <citation type="submission" date="2017-02" db="EMBL/GenBank/DDBJ databases">
        <authorList>
            <person name="Peterson S.W."/>
        </authorList>
    </citation>
    <scope>NUCLEOTIDE SEQUENCE [LARGE SCALE GENOMIC DNA]</scope>
    <source>
        <strain evidence="8 9">USBA 369</strain>
    </source>
</reference>
<evidence type="ECO:0000256" key="4">
    <source>
        <dbReference type="ARBA" id="ARBA00023004"/>
    </source>
</evidence>
<dbReference type="InterPro" id="IPR010226">
    <property type="entry name" value="NADH_quinone_OxRdtase_chainI"/>
</dbReference>
<dbReference type="SUPFAM" id="SSF54862">
    <property type="entry name" value="4Fe-4S ferredoxins"/>
    <property type="match status" value="1"/>
</dbReference>
<dbReference type="Gene3D" id="3.30.70.3270">
    <property type="match status" value="1"/>
</dbReference>
<evidence type="ECO:0000256" key="3">
    <source>
        <dbReference type="ARBA" id="ARBA00022737"/>
    </source>
</evidence>
<dbReference type="PANTHER" id="PTHR10849:SF35">
    <property type="entry name" value="FORMATE HYDROGENLYASE SUBUNIT 6-RELATED"/>
    <property type="match status" value="1"/>
</dbReference>
<feature type="domain" description="4Fe-4S ferredoxin-type" evidence="7">
    <location>
        <begin position="66"/>
        <end position="95"/>
    </location>
</feature>
<dbReference type="GO" id="GO:0009060">
    <property type="term" value="P:aerobic respiration"/>
    <property type="evidence" value="ECO:0007669"/>
    <property type="project" value="TreeGrafter"/>
</dbReference>
<dbReference type="PANTHER" id="PTHR10849">
    <property type="entry name" value="NADH DEHYDROGENASE UBIQUINONE IRON-SULFUR PROTEIN 8, MITOCHONDRIAL"/>
    <property type="match status" value="1"/>
</dbReference>
<dbReference type="InterPro" id="IPR017896">
    <property type="entry name" value="4Fe4S_Fe-S-bd"/>
</dbReference>
<organism evidence="8 9">
    <name type="scientific">Consotaella salsifontis</name>
    <dbReference type="NCBI Taxonomy" id="1365950"/>
    <lineage>
        <taxon>Bacteria</taxon>
        <taxon>Pseudomonadati</taxon>
        <taxon>Pseudomonadota</taxon>
        <taxon>Alphaproteobacteria</taxon>
        <taxon>Hyphomicrobiales</taxon>
        <taxon>Aurantimonadaceae</taxon>
        <taxon>Consotaella</taxon>
    </lineage>
</organism>
<dbReference type="GO" id="GO:0016020">
    <property type="term" value="C:membrane"/>
    <property type="evidence" value="ECO:0007669"/>
    <property type="project" value="InterPro"/>
</dbReference>
<protein>
    <submittedName>
        <fullName evidence="8">Hydrogenase-4 component H</fullName>
    </submittedName>
</protein>
<evidence type="ECO:0000313" key="8">
    <source>
        <dbReference type="EMBL" id="SKA17433.1"/>
    </source>
</evidence>
<dbReference type="STRING" id="1365950.SAMN05428963_107113"/>
<keyword evidence="2" id="KW-0479">Metal-binding</keyword>
<dbReference type="OrthoDB" id="9800445at2"/>
<keyword evidence="3" id="KW-0677">Repeat</keyword>
<keyword evidence="9" id="KW-1185">Reference proteome</keyword>
<dbReference type="EMBL" id="FUXL01000007">
    <property type="protein sequence ID" value="SKA17433.1"/>
    <property type="molecule type" value="Genomic_DNA"/>
</dbReference>
<dbReference type="NCBIfam" id="NF009053">
    <property type="entry name" value="PRK12387.1"/>
    <property type="match status" value="1"/>
</dbReference>
<keyword evidence="6" id="KW-0830">Ubiquinone</keyword>
<sequence>MLKLLKEIFRTGEATVKYPFAPLEVSKDFRGKPEHEAEKCIACAACTIACPPNAIQMETDIEAGTRTWSINYGRCVFCGRCEESCPTGAIYLTPDFELAVGSKADLMRRAVFTLAQCEVCGKPFAPAKEIAYAGALLAQASEAEELTDRQRTLLATCPECKRRADLQKLADMAIARQMETRK</sequence>
<dbReference type="RefSeq" id="WP_078708615.1">
    <property type="nucleotide sequence ID" value="NZ_FUXL01000007.1"/>
</dbReference>
<keyword evidence="5" id="KW-0411">Iron-sulfur</keyword>
<accession>A0A1T4RNB9</accession>
<dbReference type="Pfam" id="PF12838">
    <property type="entry name" value="Fer4_7"/>
    <property type="match status" value="1"/>
</dbReference>
<gene>
    <name evidence="8" type="ORF">SAMN05428963_107113</name>
</gene>
<keyword evidence="1" id="KW-0004">4Fe-4S</keyword>
<evidence type="ECO:0000256" key="1">
    <source>
        <dbReference type="ARBA" id="ARBA00022485"/>
    </source>
</evidence>